<reference evidence="1 2" key="1">
    <citation type="journal article" date="2012" name="BMC Genomics">
        <title>Genomic sequence analysis and characterization of Sneathia amnii sp. nov.</title>
        <authorList>
            <consortium name="Vaginal Microbiome Consortium (additional members)"/>
            <person name="Harwich M.D.Jr."/>
            <person name="Serrano M.G."/>
            <person name="Fettweis J.M."/>
            <person name="Alves J.M."/>
            <person name="Reimers M.A."/>
            <person name="Buck G.A."/>
            <person name="Jefferson K.K."/>
        </authorList>
    </citation>
    <scope>NUCLEOTIDE SEQUENCE [LARGE SCALE GENOMIC DNA]</scope>
    <source>
        <strain evidence="1 2">SN35</strain>
    </source>
</reference>
<dbReference type="HOGENOM" id="CLU_165526_0_0_0"/>
<gene>
    <name evidence="1" type="ORF">VC03_03215</name>
</gene>
<dbReference type="KEGG" id="sns:VC03_03215"/>
<dbReference type="STRING" id="187101.VC03_03215"/>
<dbReference type="OrthoDB" id="9844134at2"/>
<sequence length="121" mass="14047">MKVMKLENHKPIVPLFALKVPDFVYDLYQICISNEAFEKKFKEYLNMNPKRLIKIVEAVQSDTKSVLLVVIYDNIATDGKSLLKSKLRTKVKDFNFPVFIVNMDENTNIEDEIQAFKRGGM</sequence>
<name>A0A0E3ZCB5_9FUSO</name>
<dbReference type="EMBL" id="CP011280">
    <property type="protein sequence ID" value="AKC95537.1"/>
    <property type="molecule type" value="Genomic_DNA"/>
</dbReference>
<protein>
    <submittedName>
        <fullName evidence="1">Uncharacterized protein</fullName>
    </submittedName>
</protein>
<dbReference type="AlphaFoldDB" id="A0A0E3ZCB5"/>
<organism evidence="1 2">
    <name type="scientific">Sneathia vaginalis</name>
    <dbReference type="NCBI Taxonomy" id="187101"/>
    <lineage>
        <taxon>Bacteria</taxon>
        <taxon>Fusobacteriati</taxon>
        <taxon>Fusobacteriota</taxon>
        <taxon>Fusobacteriia</taxon>
        <taxon>Fusobacteriales</taxon>
        <taxon>Leptotrichiaceae</taxon>
        <taxon>Sneathia</taxon>
    </lineage>
</organism>
<keyword evidence="2" id="KW-1185">Reference proteome</keyword>
<proteinExistence type="predicted"/>
<evidence type="ECO:0000313" key="2">
    <source>
        <dbReference type="Proteomes" id="UP000033103"/>
    </source>
</evidence>
<dbReference type="PATRIC" id="fig|1069640.6.peg.630"/>
<dbReference type="Proteomes" id="UP000033103">
    <property type="component" value="Chromosome"/>
</dbReference>
<evidence type="ECO:0000313" key="1">
    <source>
        <dbReference type="EMBL" id="AKC95537.1"/>
    </source>
</evidence>
<dbReference type="RefSeq" id="WP_046328643.1">
    <property type="nucleotide sequence ID" value="NZ_CAUPIC010000010.1"/>
</dbReference>
<accession>A0A0E3ZCB5</accession>